<accession>A0A2S7SVC4</accession>
<dbReference type="AlphaFoldDB" id="A0A2S7SVC4"/>
<dbReference type="RefSeq" id="WP_105039305.1">
    <property type="nucleotide sequence ID" value="NZ_PPSL01000003.1"/>
</dbReference>
<evidence type="ECO:0000313" key="1">
    <source>
        <dbReference type="EMBL" id="PQJ10577.1"/>
    </source>
</evidence>
<dbReference type="EMBL" id="PPSL01000003">
    <property type="protein sequence ID" value="PQJ10577.1"/>
    <property type="molecule type" value="Genomic_DNA"/>
</dbReference>
<dbReference type="Proteomes" id="UP000239872">
    <property type="component" value="Unassembled WGS sequence"/>
</dbReference>
<name>A0A2S7SVC4_9BACT</name>
<organism evidence="1 2">
    <name type="scientific">Flavipsychrobacter stenotrophus</name>
    <dbReference type="NCBI Taxonomy" id="2077091"/>
    <lineage>
        <taxon>Bacteria</taxon>
        <taxon>Pseudomonadati</taxon>
        <taxon>Bacteroidota</taxon>
        <taxon>Chitinophagia</taxon>
        <taxon>Chitinophagales</taxon>
        <taxon>Chitinophagaceae</taxon>
        <taxon>Flavipsychrobacter</taxon>
    </lineage>
</organism>
<evidence type="ECO:0000313" key="2">
    <source>
        <dbReference type="Proteomes" id="UP000239872"/>
    </source>
</evidence>
<reference evidence="1 2" key="1">
    <citation type="submission" date="2018-01" db="EMBL/GenBank/DDBJ databases">
        <title>A novel member of the phylum Bacteroidetes isolated from glacier ice.</title>
        <authorList>
            <person name="Liu Q."/>
            <person name="Xin Y.-H."/>
        </authorList>
    </citation>
    <scope>NUCLEOTIDE SEQUENCE [LARGE SCALE GENOMIC DNA]</scope>
    <source>
        <strain evidence="1 2">RB1R16</strain>
    </source>
</reference>
<sequence>MLTFGGSIKTTTYRKIHEVAKQVEADGVVQIIFATEMYVYDTDDIIGMDSRERIQHAQTEFLSFFMVDKKLTTKTRSFDTKRINDFEYIRSVMIEKPGKSVQPNFMKPVIQEFARILLKSTGKTEE</sequence>
<gene>
    <name evidence="1" type="ORF">CJD36_011425</name>
</gene>
<protein>
    <submittedName>
        <fullName evidence="1">Uncharacterized protein</fullName>
    </submittedName>
</protein>
<keyword evidence="2" id="KW-1185">Reference proteome</keyword>
<proteinExistence type="predicted"/>
<comment type="caution">
    <text evidence="1">The sequence shown here is derived from an EMBL/GenBank/DDBJ whole genome shotgun (WGS) entry which is preliminary data.</text>
</comment>